<dbReference type="InterPro" id="IPR026669">
    <property type="entry name" value="Arsenite_MeTrfase-like"/>
</dbReference>
<evidence type="ECO:0000256" key="4">
    <source>
        <dbReference type="ARBA" id="ARBA00034521"/>
    </source>
</evidence>
<protein>
    <recommendedName>
        <fullName evidence="5">Arsenite methyltransferase</fullName>
        <ecNumber evidence="4">2.1.1.137</ecNumber>
    </recommendedName>
</protein>
<evidence type="ECO:0000256" key="3">
    <source>
        <dbReference type="ARBA" id="ARBA00034487"/>
    </source>
</evidence>
<dbReference type="GO" id="GO:0030791">
    <property type="term" value="F:arsenite methyltransferase activity"/>
    <property type="evidence" value="ECO:0007669"/>
    <property type="project" value="UniProtKB-EC"/>
</dbReference>
<feature type="domain" description="Methyltransferase" evidence="9">
    <location>
        <begin position="18"/>
        <end position="133"/>
    </location>
</feature>
<evidence type="ECO:0000256" key="8">
    <source>
        <dbReference type="ARBA" id="ARBA00048428"/>
    </source>
</evidence>
<evidence type="ECO:0000313" key="11">
    <source>
        <dbReference type="Proteomes" id="UP000177777"/>
    </source>
</evidence>
<dbReference type="SUPFAM" id="SSF53335">
    <property type="entry name" value="S-adenosyl-L-methionine-dependent methyltransferases"/>
    <property type="match status" value="1"/>
</dbReference>
<evidence type="ECO:0000256" key="5">
    <source>
        <dbReference type="ARBA" id="ARBA00034545"/>
    </source>
</evidence>
<dbReference type="EC" id="2.1.1.137" evidence="4"/>
<dbReference type="InterPro" id="IPR025714">
    <property type="entry name" value="Methyltranfer_dom"/>
</dbReference>
<dbReference type="Gene3D" id="3.40.50.150">
    <property type="entry name" value="Vaccinia Virus protein VP39"/>
    <property type="match status" value="1"/>
</dbReference>
<proteinExistence type="inferred from homology"/>
<dbReference type="PANTHER" id="PTHR43675:SF8">
    <property type="entry name" value="ARSENITE METHYLTRANSFERASE"/>
    <property type="match status" value="1"/>
</dbReference>
<dbReference type="AlphaFoldDB" id="A0A1F6W7N8"/>
<name>A0A1F6W7N8_9BACT</name>
<dbReference type="Proteomes" id="UP000177777">
    <property type="component" value="Unassembled WGS sequence"/>
</dbReference>
<evidence type="ECO:0000256" key="2">
    <source>
        <dbReference type="ARBA" id="ARBA00022691"/>
    </source>
</evidence>
<comment type="similarity">
    <text evidence="3">Belongs to the methyltransferase superfamily. Arsenite methyltransferase family.</text>
</comment>
<dbReference type="Pfam" id="PF13847">
    <property type="entry name" value="Methyltransf_31"/>
    <property type="match status" value="1"/>
</dbReference>
<dbReference type="STRING" id="1801754.A3D42_00505"/>
<evidence type="ECO:0000256" key="6">
    <source>
        <dbReference type="ARBA" id="ARBA00047941"/>
    </source>
</evidence>
<gene>
    <name evidence="10" type="ORF">A3D42_00505</name>
</gene>
<organism evidence="10 11">
    <name type="scientific">Candidatus Nomurabacteria bacterium RIFCSPHIGHO2_02_FULL_41_18</name>
    <dbReference type="NCBI Taxonomy" id="1801754"/>
    <lineage>
        <taxon>Bacteria</taxon>
        <taxon>Candidatus Nomuraibacteriota</taxon>
    </lineage>
</organism>
<keyword evidence="1" id="KW-0808">Transferase</keyword>
<comment type="catalytic activity">
    <reaction evidence="6">
        <text>arsenic triglutathione + [thioredoxin]-dithiol + S-adenosyl-L-methionine + 2 H2O = methylarsonous acid + [thioredoxin]-disulfide + 3 glutathione + S-adenosyl-L-homocysteine + H(+)</text>
        <dbReference type="Rhea" id="RHEA:69460"/>
        <dbReference type="Rhea" id="RHEA-COMP:10698"/>
        <dbReference type="Rhea" id="RHEA-COMP:10700"/>
        <dbReference type="ChEBI" id="CHEBI:15377"/>
        <dbReference type="ChEBI" id="CHEBI:15378"/>
        <dbReference type="ChEBI" id="CHEBI:17826"/>
        <dbReference type="ChEBI" id="CHEBI:29950"/>
        <dbReference type="ChEBI" id="CHEBI:50058"/>
        <dbReference type="ChEBI" id="CHEBI:57856"/>
        <dbReference type="ChEBI" id="CHEBI:57925"/>
        <dbReference type="ChEBI" id="CHEBI:59789"/>
        <dbReference type="ChEBI" id="CHEBI:183640"/>
        <dbReference type="EC" id="2.1.1.137"/>
    </reaction>
</comment>
<comment type="caution">
    <text evidence="10">The sequence shown here is derived from an EMBL/GenBank/DDBJ whole genome shotgun (WGS) entry which is preliminary data.</text>
</comment>
<keyword evidence="2" id="KW-0949">S-adenosyl-L-methionine</keyword>
<dbReference type="EMBL" id="MFUE01000008">
    <property type="protein sequence ID" value="OGI77901.1"/>
    <property type="molecule type" value="Genomic_DNA"/>
</dbReference>
<reference evidence="10 11" key="1">
    <citation type="journal article" date="2016" name="Nat. Commun.">
        <title>Thousands of microbial genomes shed light on interconnected biogeochemical processes in an aquifer system.</title>
        <authorList>
            <person name="Anantharaman K."/>
            <person name="Brown C.T."/>
            <person name="Hug L.A."/>
            <person name="Sharon I."/>
            <person name="Castelle C.J."/>
            <person name="Probst A.J."/>
            <person name="Thomas B.C."/>
            <person name="Singh A."/>
            <person name="Wilkins M.J."/>
            <person name="Karaoz U."/>
            <person name="Brodie E.L."/>
            <person name="Williams K.H."/>
            <person name="Hubbard S.S."/>
            <person name="Banfield J.F."/>
        </authorList>
    </citation>
    <scope>NUCLEOTIDE SEQUENCE [LARGE SCALE GENOMIC DNA]</scope>
</reference>
<evidence type="ECO:0000313" key="10">
    <source>
        <dbReference type="EMBL" id="OGI77901.1"/>
    </source>
</evidence>
<accession>A0A1F6W7N8</accession>
<comment type="catalytic activity">
    <reaction evidence="7">
        <text>arsenic triglutathione + 2 [thioredoxin]-dithiol + 2 S-adenosyl-L-methionine + H2O = dimethylarsinous acid + 2 [thioredoxin]-disulfide + 3 glutathione + 2 S-adenosyl-L-homocysteine + 2 H(+)</text>
        <dbReference type="Rhea" id="RHEA:69464"/>
        <dbReference type="Rhea" id="RHEA-COMP:10698"/>
        <dbReference type="Rhea" id="RHEA-COMP:10700"/>
        <dbReference type="ChEBI" id="CHEBI:15377"/>
        <dbReference type="ChEBI" id="CHEBI:15378"/>
        <dbReference type="ChEBI" id="CHEBI:23808"/>
        <dbReference type="ChEBI" id="CHEBI:29950"/>
        <dbReference type="ChEBI" id="CHEBI:50058"/>
        <dbReference type="ChEBI" id="CHEBI:57856"/>
        <dbReference type="ChEBI" id="CHEBI:57925"/>
        <dbReference type="ChEBI" id="CHEBI:59789"/>
        <dbReference type="ChEBI" id="CHEBI:183640"/>
        <dbReference type="EC" id="2.1.1.137"/>
    </reaction>
</comment>
<comment type="catalytic activity">
    <reaction evidence="8">
        <text>arsenic triglutathione + 3 [thioredoxin]-dithiol + 3 S-adenosyl-L-methionine = trimethylarsine + 3 [thioredoxin]-disulfide + 3 glutathione + 3 S-adenosyl-L-homocysteine + 3 H(+)</text>
        <dbReference type="Rhea" id="RHEA:69432"/>
        <dbReference type="Rhea" id="RHEA-COMP:10698"/>
        <dbReference type="Rhea" id="RHEA-COMP:10700"/>
        <dbReference type="ChEBI" id="CHEBI:15378"/>
        <dbReference type="ChEBI" id="CHEBI:27130"/>
        <dbReference type="ChEBI" id="CHEBI:29950"/>
        <dbReference type="ChEBI" id="CHEBI:50058"/>
        <dbReference type="ChEBI" id="CHEBI:57856"/>
        <dbReference type="ChEBI" id="CHEBI:57925"/>
        <dbReference type="ChEBI" id="CHEBI:59789"/>
        <dbReference type="ChEBI" id="CHEBI:183640"/>
        <dbReference type="EC" id="2.1.1.137"/>
    </reaction>
</comment>
<evidence type="ECO:0000256" key="7">
    <source>
        <dbReference type="ARBA" id="ARBA00047943"/>
    </source>
</evidence>
<dbReference type="InterPro" id="IPR029063">
    <property type="entry name" value="SAM-dependent_MTases_sf"/>
</dbReference>
<sequence>MFTNPLRNLKALGIRERDIVVDLGAGTGFYSIEAARIADGGKVYAVELNRDFLQTIRNKVKETKLGNIECLWGDVEKIGGTKLGDSVADKVIVSNVIFQVENKENFIEETNRILKNGGQALVIDWSADSPLSKKGLSVPKDAMKRMFEQKGFKFDREIDAGEHHYGMIFTKG</sequence>
<evidence type="ECO:0000256" key="1">
    <source>
        <dbReference type="ARBA" id="ARBA00022679"/>
    </source>
</evidence>
<dbReference type="PANTHER" id="PTHR43675">
    <property type="entry name" value="ARSENITE METHYLTRANSFERASE"/>
    <property type="match status" value="1"/>
</dbReference>
<dbReference type="CDD" id="cd02440">
    <property type="entry name" value="AdoMet_MTases"/>
    <property type="match status" value="1"/>
</dbReference>
<evidence type="ECO:0000259" key="9">
    <source>
        <dbReference type="Pfam" id="PF13847"/>
    </source>
</evidence>